<comment type="caution">
    <text evidence="2">The sequence shown here is derived from an EMBL/GenBank/DDBJ whole genome shotgun (WGS) entry which is preliminary data.</text>
</comment>
<dbReference type="EMBL" id="WBUI01000019">
    <property type="protein sequence ID" value="KAB2930573.1"/>
    <property type="molecule type" value="Genomic_DNA"/>
</dbReference>
<evidence type="ECO:0000313" key="3">
    <source>
        <dbReference type="Proteomes" id="UP000460298"/>
    </source>
</evidence>
<reference evidence="2 3" key="1">
    <citation type="submission" date="2019-10" db="EMBL/GenBank/DDBJ databases">
        <title>Extracellular Electron Transfer in a Candidatus Methanoperedens spp. Enrichment Culture.</title>
        <authorList>
            <person name="Berger S."/>
            <person name="Rangel Shaw D."/>
            <person name="Berben T."/>
            <person name="In 'T Zandt M."/>
            <person name="Frank J."/>
            <person name="Reimann J."/>
            <person name="Jetten M.S.M."/>
            <person name="Welte C.U."/>
        </authorList>
    </citation>
    <scope>NUCLEOTIDE SEQUENCE [LARGE SCALE GENOMIC DNA]</scope>
    <source>
        <strain evidence="2">SB12</strain>
    </source>
</reference>
<evidence type="ECO:0000313" key="2">
    <source>
        <dbReference type="EMBL" id="KAB2930573.1"/>
    </source>
</evidence>
<feature type="signal peptide" evidence="1">
    <location>
        <begin position="1"/>
        <end position="19"/>
    </location>
</feature>
<organism evidence="2 3">
    <name type="scientific">Leptonema illini</name>
    <dbReference type="NCBI Taxonomy" id="183"/>
    <lineage>
        <taxon>Bacteria</taxon>
        <taxon>Pseudomonadati</taxon>
        <taxon>Spirochaetota</taxon>
        <taxon>Spirochaetia</taxon>
        <taxon>Leptospirales</taxon>
        <taxon>Leptospiraceae</taxon>
        <taxon>Leptonema</taxon>
    </lineage>
</organism>
<sequence>MRKLCLLALLAVLAQPVAAQSLSDLFRKPGVIGDSLSQGFYGVTVEKKTQDWAYPVIVSKQANSSLSYNTLKGPFANLEDVLKGDCGVFCLAASIIGGNDTTVSTPTHAGITGADYSDVLRKSGKCEDITARKMEKEWYWKTWYWYTYRWVEVADCQSPDKFHQLGLRDSGTQMQIMEKVQPSFVFASAGANHVLCTALSTSLDCLDEARFKRDVREVMTRFSRISTIKGGVIFTVPNVTAIGFLETYRDPQNRAGYSGLKAFFRNSVSATSQVLDAGEVAQIKTFLTMVNNELRNQAAARNYALTDAEVIFDDIKENGRPIVATNGWSPGNAGANWPLPGKPGIFGLDGVHPNRYGHAVFANELIQSINGKYGVQIPKVSEYTAWYYDSLNRNPVDLKKFLTETLLGQAISWIISIFA</sequence>
<dbReference type="SUPFAM" id="SSF52266">
    <property type="entry name" value="SGNH hydrolase"/>
    <property type="match status" value="1"/>
</dbReference>
<name>A0A833LVZ1_9LEPT</name>
<evidence type="ECO:0008006" key="4">
    <source>
        <dbReference type="Google" id="ProtNLM"/>
    </source>
</evidence>
<dbReference type="Pfam" id="PF00657">
    <property type="entry name" value="Lipase_GDSL"/>
    <property type="match status" value="1"/>
</dbReference>
<dbReference type="Gene3D" id="3.40.50.1110">
    <property type="entry name" value="SGNH hydrolase"/>
    <property type="match status" value="1"/>
</dbReference>
<evidence type="ECO:0000256" key="1">
    <source>
        <dbReference type="SAM" id="SignalP"/>
    </source>
</evidence>
<dbReference type="InterPro" id="IPR001087">
    <property type="entry name" value="GDSL"/>
</dbReference>
<dbReference type="Proteomes" id="UP000460298">
    <property type="component" value="Unassembled WGS sequence"/>
</dbReference>
<accession>A0A833LVZ1</accession>
<keyword evidence="1" id="KW-0732">Signal</keyword>
<feature type="chain" id="PRO_5032285112" description="SGNH/GDSL hydrolase family protein" evidence="1">
    <location>
        <begin position="20"/>
        <end position="419"/>
    </location>
</feature>
<proteinExistence type="predicted"/>
<dbReference type="AlphaFoldDB" id="A0A833LVZ1"/>
<gene>
    <name evidence="2" type="ORF">F9K24_16145</name>
</gene>
<dbReference type="InterPro" id="IPR036514">
    <property type="entry name" value="SGNH_hydro_sf"/>
</dbReference>
<protein>
    <recommendedName>
        <fullName evidence="4">SGNH/GDSL hydrolase family protein</fullName>
    </recommendedName>
</protein>
<dbReference type="GO" id="GO:0016788">
    <property type="term" value="F:hydrolase activity, acting on ester bonds"/>
    <property type="evidence" value="ECO:0007669"/>
    <property type="project" value="InterPro"/>
</dbReference>